<comment type="caution">
    <text evidence="1">The sequence shown here is derived from an EMBL/GenBank/DDBJ whole genome shotgun (WGS) entry which is preliminary data.</text>
</comment>
<dbReference type="InterPro" id="IPR008979">
    <property type="entry name" value="Galactose-bd-like_sf"/>
</dbReference>
<name>A0A4P5P9E0_9ENTE</name>
<keyword evidence="2" id="KW-1185">Reference proteome</keyword>
<evidence type="ECO:0008006" key="3">
    <source>
        <dbReference type="Google" id="ProtNLM"/>
    </source>
</evidence>
<dbReference type="Proteomes" id="UP000290567">
    <property type="component" value="Unassembled WGS sequence"/>
</dbReference>
<dbReference type="EMBL" id="BJCC01000022">
    <property type="protein sequence ID" value="GCF94695.1"/>
    <property type="molecule type" value="Genomic_DNA"/>
</dbReference>
<protein>
    <recommendedName>
        <fullName evidence="3">Carbohydrate-binding protein</fullName>
    </recommendedName>
</protein>
<evidence type="ECO:0000313" key="1">
    <source>
        <dbReference type="EMBL" id="GCF94695.1"/>
    </source>
</evidence>
<sequence length="272" mass="31130">MLTLKLVDFAGAIVGERSHEEETYLAYKTREYAAGEKIILESSETECFVWVQVDEALPASLIYLTTNQWEFPIITDAELKRAYSPKLFAGERHYIRAFLPKGYEVENYRNLALNAHDQKNDSGAYPHAFANVETRNDSTFFARNAIDGMIANESHGSFPYQSWGINQQADAQITIDFGREIVTDKLALVLRGDYPHDSYWEAVTLEFSDGEQLELKTTNALDRQYFSFESKRTSTVTLKKLMKHQDGSPFPALTELEVYGYELHGRETICYE</sequence>
<dbReference type="Gene3D" id="2.60.120.260">
    <property type="entry name" value="Galactose-binding domain-like"/>
    <property type="match status" value="1"/>
</dbReference>
<proteinExistence type="predicted"/>
<evidence type="ECO:0000313" key="2">
    <source>
        <dbReference type="Proteomes" id="UP000290567"/>
    </source>
</evidence>
<gene>
    <name evidence="1" type="ORF">NRIC_25860</name>
</gene>
<organism evidence="1 2">
    <name type="scientific">Enterococcus florum</name>
    <dbReference type="NCBI Taxonomy" id="2480627"/>
    <lineage>
        <taxon>Bacteria</taxon>
        <taxon>Bacillati</taxon>
        <taxon>Bacillota</taxon>
        <taxon>Bacilli</taxon>
        <taxon>Lactobacillales</taxon>
        <taxon>Enterococcaceae</taxon>
        <taxon>Enterococcus</taxon>
    </lineage>
</organism>
<dbReference type="RefSeq" id="WP_146623109.1">
    <property type="nucleotide sequence ID" value="NZ_BJCC01000022.1"/>
</dbReference>
<dbReference type="AlphaFoldDB" id="A0A4P5P9E0"/>
<dbReference type="OrthoDB" id="5674083at2"/>
<accession>A0A4P5P9E0</accession>
<reference evidence="2" key="1">
    <citation type="submission" date="2019-02" db="EMBL/GenBank/DDBJ databases">
        <title>Draft genome sequence of Enterococcus sp. Gos25-1.</title>
        <authorList>
            <person name="Tanaka N."/>
            <person name="Shiwa Y."/>
            <person name="Fujita N."/>
        </authorList>
    </citation>
    <scope>NUCLEOTIDE SEQUENCE [LARGE SCALE GENOMIC DNA]</scope>
    <source>
        <strain evidence="2">Gos25-1</strain>
    </source>
</reference>
<dbReference type="SUPFAM" id="SSF49785">
    <property type="entry name" value="Galactose-binding domain-like"/>
    <property type="match status" value="1"/>
</dbReference>